<reference evidence="3" key="2">
    <citation type="submission" date="2019-10" db="EMBL/GenBank/DDBJ databases">
        <authorList>
            <consortium name="NCBI Genome Project"/>
        </authorList>
    </citation>
    <scope>NUCLEOTIDE SEQUENCE</scope>
    <source>
        <strain evidence="3">NI907</strain>
    </source>
</reference>
<dbReference type="GeneID" id="41967051"/>
<gene>
    <name evidence="3" type="ORF">PgNI_12191</name>
</gene>
<dbReference type="KEGG" id="pgri:PgNI_12191"/>
<accession>A0A6P8AQB2</accession>
<dbReference type="OrthoDB" id="5238873at2759"/>
<evidence type="ECO:0000256" key="1">
    <source>
        <dbReference type="SAM" id="SignalP"/>
    </source>
</evidence>
<feature type="signal peptide" evidence="1">
    <location>
        <begin position="1"/>
        <end position="19"/>
    </location>
</feature>
<keyword evidence="1" id="KW-0732">Signal</keyword>
<dbReference type="AlphaFoldDB" id="A0A6P8AQB2"/>
<reference evidence="3" key="3">
    <citation type="submission" date="2025-08" db="UniProtKB">
        <authorList>
            <consortium name="RefSeq"/>
        </authorList>
    </citation>
    <scope>IDENTIFICATION</scope>
    <source>
        <strain evidence="3">NI907</strain>
    </source>
</reference>
<dbReference type="Proteomes" id="UP000515153">
    <property type="component" value="Unplaced"/>
</dbReference>
<dbReference type="RefSeq" id="XP_030977101.1">
    <property type="nucleotide sequence ID" value="XM_031132146.1"/>
</dbReference>
<protein>
    <recommendedName>
        <fullName evidence="4">Antifungal protein</fullName>
    </recommendedName>
</protein>
<feature type="chain" id="PRO_5028395759" description="Antifungal protein" evidence="1">
    <location>
        <begin position="20"/>
        <end position="101"/>
    </location>
</feature>
<sequence>MQFSKIQLFTLLAAVGAMARNVAPVKTNDTTDAAAPVDNIAPSTTISIGLFGSDAKTTEKDAPLERRILIKNCEARTSKPECERIFSGCKWLRGSSYCVDK</sequence>
<keyword evidence="2" id="KW-1185">Reference proteome</keyword>
<name>A0A6P8AQB2_PYRGI</name>
<evidence type="ECO:0000313" key="3">
    <source>
        <dbReference type="RefSeq" id="XP_030977101.1"/>
    </source>
</evidence>
<proteinExistence type="predicted"/>
<evidence type="ECO:0000313" key="2">
    <source>
        <dbReference type="Proteomes" id="UP000515153"/>
    </source>
</evidence>
<evidence type="ECO:0008006" key="4">
    <source>
        <dbReference type="Google" id="ProtNLM"/>
    </source>
</evidence>
<reference evidence="3" key="1">
    <citation type="journal article" date="2019" name="Mol. Biol. Evol.">
        <title>Blast fungal genomes show frequent chromosomal changes, gene gains and losses, and effector gene turnover.</title>
        <authorList>
            <person name="Gomez Luciano L.B."/>
            <person name="Jason Tsai I."/>
            <person name="Chuma I."/>
            <person name="Tosa Y."/>
            <person name="Chen Y.H."/>
            <person name="Li J.Y."/>
            <person name="Li M.Y."/>
            <person name="Jade Lu M.Y."/>
            <person name="Nakayashiki H."/>
            <person name="Li W.H."/>
        </authorList>
    </citation>
    <scope>NUCLEOTIDE SEQUENCE</scope>
    <source>
        <strain evidence="3">NI907</strain>
    </source>
</reference>
<organism evidence="2 3">
    <name type="scientific">Pyricularia grisea</name>
    <name type="common">Crabgrass-specific blast fungus</name>
    <name type="synonym">Magnaporthe grisea</name>
    <dbReference type="NCBI Taxonomy" id="148305"/>
    <lineage>
        <taxon>Eukaryota</taxon>
        <taxon>Fungi</taxon>
        <taxon>Dikarya</taxon>
        <taxon>Ascomycota</taxon>
        <taxon>Pezizomycotina</taxon>
        <taxon>Sordariomycetes</taxon>
        <taxon>Sordariomycetidae</taxon>
        <taxon>Magnaporthales</taxon>
        <taxon>Pyriculariaceae</taxon>
        <taxon>Pyricularia</taxon>
    </lineage>
</organism>